<gene>
    <name evidence="1" type="primary">Nfu_g_1_016843</name>
</gene>
<sequence length="67" mass="7250">TSHLLGCLKALGPLADSGRSSVSAPYRPILHGLANPNIFNYIITIEQNLMLGLAGHSLEPSESWFIF</sequence>
<evidence type="ECO:0000313" key="1">
    <source>
        <dbReference type="EMBL" id="SBP12217.1"/>
    </source>
</evidence>
<protein>
    <submittedName>
        <fullName evidence="1">Uncharacterized protein</fullName>
    </submittedName>
</protein>
<organism evidence="1">
    <name type="scientific">Iconisemion striatum</name>
    <dbReference type="NCBI Taxonomy" id="60296"/>
    <lineage>
        <taxon>Eukaryota</taxon>
        <taxon>Metazoa</taxon>
        <taxon>Chordata</taxon>
        <taxon>Craniata</taxon>
        <taxon>Vertebrata</taxon>
        <taxon>Euteleostomi</taxon>
        <taxon>Actinopterygii</taxon>
        <taxon>Neopterygii</taxon>
        <taxon>Teleostei</taxon>
        <taxon>Neoteleostei</taxon>
        <taxon>Acanthomorphata</taxon>
        <taxon>Ovalentaria</taxon>
        <taxon>Atherinomorphae</taxon>
        <taxon>Cyprinodontiformes</taxon>
        <taxon>Nothobranchiidae</taxon>
        <taxon>Iconisemion</taxon>
    </lineage>
</organism>
<reference evidence="1" key="1">
    <citation type="submission" date="2016-05" db="EMBL/GenBank/DDBJ databases">
        <authorList>
            <person name="Lavstsen T."/>
            <person name="Jespersen J.S."/>
        </authorList>
    </citation>
    <scope>NUCLEOTIDE SEQUENCE</scope>
    <source>
        <tissue evidence="1">Brain</tissue>
    </source>
</reference>
<dbReference type="AlphaFoldDB" id="A0A1A7X274"/>
<feature type="non-terminal residue" evidence="1">
    <location>
        <position position="67"/>
    </location>
</feature>
<proteinExistence type="predicted"/>
<dbReference type="EMBL" id="HADW01010817">
    <property type="protein sequence ID" value="SBP12217.1"/>
    <property type="molecule type" value="Transcribed_RNA"/>
</dbReference>
<accession>A0A1A7X274</accession>
<reference evidence="1" key="2">
    <citation type="submission" date="2016-06" db="EMBL/GenBank/DDBJ databases">
        <title>The genome of a short-lived fish provides insights into sex chromosome evolution and the genetic control of aging.</title>
        <authorList>
            <person name="Reichwald K."/>
            <person name="Felder M."/>
            <person name="Petzold A."/>
            <person name="Koch P."/>
            <person name="Groth M."/>
            <person name="Platzer M."/>
        </authorList>
    </citation>
    <scope>NUCLEOTIDE SEQUENCE</scope>
    <source>
        <tissue evidence="1">Brain</tissue>
    </source>
</reference>
<feature type="non-terminal residue" evidence="1">
    <location>
        <position position="1"/>
    </location>
</feature>
<name>A0A1A7X274_9TELE</name>